<dbReference type="Proteomes" id="UP000000768">
    <property type="component" value="Chromosome 9"/>
</dbReference>
<dbReference type="eggNOG" id="ENOG502QRGK">
    <property type="taxonomic scope" value="Eukaryota"/>
</dbReference>
<gene>
    <name evidence="1" type="ORF">SORBI_3009G226250</name>
</gene>
<dbReference type="InParanoid" id="A0A1Z5R3P6"/>
<keyword evidence="2" id="KW-1185">Reference proteome</keyword>
<dbReference type="AlphaFoldDB" id="A0A1Z5R3P6"/>
<name>A0A1Z5R3P6_SORBI</name>
<protein>
    <submittedName>
        <fullName evidence="1">Uncharacterized protein</fullName>
    </submittedName>
</protein>
<dbReference type="Gramene" id="OQU78404">
    <property type="protein sequence ID" value="OQU78404"/>
    <property type="gene ID" value="SORBI_3009G226250"/>
</dbReference>
<accession>A0A1Z5R3P6</accession>
<reference evidence="1 2" key="1">
    <citation type="journal article" date="2009" name="Nature">
        <title>The Sorghum bicolor genome and the diversification of grasses.</title>
        <authorList>
            <person name="Paterson A.H."/>
            <person name="Bowers J.E."/>
            <person name="Bruggmann R."/>
            <person name="Dubchak I."/>
            <person name="Grimwood J."/>
            <person name="Gundlach H."/>
            <person name="Haberer G."/>
            <person name="Hellsten U."/>
            <person name="Mitros T."/>
            <person name="Poliakov A."/>
            <person name="Schmutz J."/>
            <person name="Spannagl M."/>
            <person name="Tang H."/>
            <person name="Wang X."/>
            <person name="Wicker T."/>
            <person name="Bharti A.K."/>
            <person name="Chapman J."/>
            <person name="Feltus F.A."/>
            <person name="Gowik U."/>
            <person name="Grigoriev I.V."/>
            <person name="Lyons E."/>
            <person name="Maher C.A."/>
            <person name="Martis M."/>
            <person name="Narechania A."/>
            <person name="Otillar R.P."/>
            <person name="Penning B.W."/>
            <person name="Salamov A.A."/>
            <person name="Wang Y."/>
            <person name="Zhang L."/>
            <person name="Carpita N.C."/>
            <person name="Freeling M."/>
            <person name="Gingle A.R."/>
            <person name="Hash C.T."/>
            <person name="Keller B."/>
            <person name="Klein P."/>
            <person name="Kresovich S."/>
            <person name="McCann M.C."/>
            <person name="Ming R."/>
            <person name="Peterson D.G."/>
            <person name="Mehboob-ur-Rahman"/>
            <person name="Ware D."/>
            <person name="Westhoff P."/>
            <person name="Mayer K.F."/>
            <person name="Messing J."/>
            <person name="Rokhsar D.S."/>
        </authorList>
    </citation>
    <scope>NUCLEOTIDE SEQUENCE [LARGE SCALE GENOMIC DNA]</scope>
    <source>
        <strain evidence="2">cv. BTx623</strain>
    </source>
</reference>
<dbReference type="PANTHER" id="PTHR48420">
    <property type="entry name" value="NON-HAEM DIOXYGENASE N-TERMINAL DOMAIN-CONTAINING PROTEIN"/>
    <property type="match status" value="1"/>
</dbReference>
<organism evidence="1 2">
    <name type="scientific">Sorghum bicolor</name>
    <name type="common">Sorghum</name>
    <name type="synonym">Sorghum vulgare</name>
    <dbReference type="NCBI Taxonomy" id="4558"/>
    <lineage>
        <taxon>Eukaryota</taxon>
        <taxon>Viridiplantae</taxon>
        <taxon>Streptophyta</taxon>
        <taxon>Embryophyta</taxon>
        <taxon>Tracheophyta</taxon>
        <taxon>Spermatophyta</taxon>
        <taxon>Magnoliopsida</taxon>
        <taxon>Liliopsida</taxon>
        <taxon>Poales</taxon>
        <taxon>Poaceae</taxon>
        <taxon>PACMAD clade</taxon>
        <taxon>Panicoideae</taxon>
        <taxon>Andropogonodae</taxon>
        <taxon>Andropogoneae</taxon>
        <taxon>Sorghinae</taxon>
        <taxon>Sorghum</taxon>
    </lineage>
</organism>
<proteinExistence type="predicted"/>
<dbReference type="PANTHER" id="PTHR48420:SF1">
    <property type="entry name" value="NON-HAEM DIOXYGENASE N-TERMINAL DOMAIN-CONTAINING PROTEIN"/>
    <property type="match status" value="1"/>
</dbReference>
<dbReference type="EMBL" id="CM000768">
    <property type="protein sequence ID" value="OQU78404.1"/>
    <property type="molecule type" value="Genomic_DNA"/>
</dbReference>
<sequence>MVAPSSENASDVDRSTFVLFIQPDWDELLKLPSEIRYHQEWIPPNGTLTYGEYSERVLASFSGKSVDHTLMPQ</sequence>
<evidence type="ECO:0000313" key="2">
    <source>
        <dbReference type="Proteomes" id="UP000000768"/>
    </source>
</evidence>
<reference evidence="2" key="2">
    <citation type="journal article" date="2018" name="Plant J.">
        <title>The Sorghum bicolor reference genome: improved assembly, gene annotations, a transcriptome atlas, and signatures of genome organization.</title>
        <authorList>
            <person name="McCormick R.F."/>
            <person name="Truong S.K."/>
            <person name="Sreedasyam A."/>
            <person name="Jenkins J."/>
            <person name="Shu S."/>
            <person name="Sims D."/>
            <person name="Kennedy M."/>
            <person name="Amirebrahimi M."/>
            <person name="Weers B.D."/>
            <person name="McKinley B."/>
            <person name="Mattison A."/>
            <person name="Morishige D.T."/>
            <person name="Grimwood J."/>
            <person name="Schmutz J."/>
            <person name="Mullet J.E."/>
        </authorList>
    </citation>
    <scope>NUCLEOTIDE SEQUENCE [LARGE SCALE GENOMIC DNA]</scope>
    <source>
        <strain evidence="2">cv. BTx623</strain>
    </source>
</reference>
<evidence type="ECO:0000313" key="1">
    <source>
        <dbReference type="EMBL" id="OQU78404.1"/>
    </source>
</evidence>